<dbReference type="InterPro" id="IPR008581">
    <property type="entry name" value="DUF863_pln"/>
</dbReference>
<feature type="region of interest" description="Disordered" evidence="1">
    <location>
        <begin position="673"/>
        <end position="816"/>
    </location>
</feature>
<sequence length="816" mass="91296">MTRRCQNFNQRCSFQATSLFAAPPKIFQRVIAAENGPKILQDHEKEMIKKTMLQHEFTFKHQVNELHRLYRRQKELIDEAKMRSLSANNVKGKTVISNSIRFGGLSASSDRTYHNPNFTLVDPSCQWPSSTFNFQVASNFDAGKSMQADTNTSITASSLKATALLPSSSKELSKRTFDLELPADEYIDREVKRFREGFVSGVSKAPDYAIKDLSAVCPLKEFNLSICKDQLNPSEGNSSGTNLIPSITNLADLNEMFQLKKEGTLYSTSLLPLNTSNMEKPHLEQSCSQKPKTVYQIQTKEIDCFQIGKDLENRSEDLYLEKVSRQHEHASSNHLTSATKPIETPASLSKNATLSVENYCLNNNVYLSRNLRYDPRSASVCSLQNNLLHRLPAEDVNSSSVLASQLSNLTNSLEMVTTHGNEQLDSTIQGLNWLQGKLVPGGISDKVKESFSQGLGLRPPKDFLMSSSYVEPKWHGTKDILNYGSNRSSYDSKLTKDQLFKSHPNLSEVKVTDNYEEIGIPDPRLAYPLTVSKMNWSAQSEMLNNGVHHKFQIDLNSSLNEDGSAQVEVETKSATDVNLKPLVSPENKESSPPRGNSKEMQPTDLALSAAEALLLIASNNAESLKWFAGVVSSAANIQEENETVQGHLTNRSELVADGLNSAALTQQIKDKKFEENCSNSTRNKKRKAPVTSSSLPKRKRTRRIKTQKVMQGDILPRITSPSRQEVALENHTISELRENEGKARSGKKKLSKNERQKGKKHNSKSNLLQHPMCSSPKQQTDDAKPDSPERCLPAWGRRNRRQTGQRRPAPIRARSF</sequence>
<proteinExistence type="predicted"/>
<comment type="caution">
    <text evidence="2">The sequence shown here is derived from an EMBL/GenBank/DDBJ whole genome shotgun (WGS) entry which is preliminary data.</text>
</comment>
<dbReference type="AlphaFoldDB" id="A0AAD8HBT0"/>
<protein>
    <submittedName>
        <fullName evidence="2">Uncharacterized protein</fullName>
    </submittedName>
</protein>
<keyword evidence="3" id="KW-1185">Reference proteome</keyword>
<dbReference type="Proteomes" id="UP001237642">
    <property type="component" value="Unassembled WGS sequence"/>
</dbReference>
<reference evidence="2" key="1">
    <citation type="submission" date="2023-02" db="EMBL/GenBank/DDBJ databases">
        <title>Genome of toxic invasive species Heracleum sosnowskyi carries increased number of genes despite the absence of recent whole-genome duplications.</title>
        <authorList>
            <person name="Schelkunov M."/>
            <person name="Shtratnikova V."/>
            <person name="Makarenko M."/>
            <person name="Klepikova A."/>
            <person name="Omelchenko D."/>
            <person name="Novikova G."/>
            <person name="Obukhova E."/>
            <person name="Bogdanov V."/>
            <person name="Penin A."/>
            <person name="Logacheva M."/>
        </authorList>
    </citation>
    <scope>NUCLEOTIDE SEQUENCE</scope>
    <source>
        <strain evidence="2">Hsosn_3</strain>
        <tissue evidence="2">Leaf</tissue>
    </source>
</reference>
<evidence type="ECO:0000313" key="2">
    <source>
        <dbReference type="EMBL" id="KAK1363449.1"/>
    </source>
</evidence>
<dbReference type="PANTHER" id="PTHR33167">
    <property type="entry name" value="TRANSCRIPTION FACTOR, PUTATIVE (DUF863)-RELATED"/>
    <property type="match status" value="1"/>
</dbReference>
<evidence type="ECO:0000313" key="3">
    <source>
        <dbReference type="Proteomes" id="UP001237642"/>
    </source>
</evidence>
<feature type="compositionally biased region" description="Basic residues" evidence="1">
    <location>
        <begin position="696"/>
        <end position="706"/>
    </location>
</feature>
<feature type="compositionally biased region" description="Basic and acidic residues" evidence="1">
    <location>
        <begin position="779"/>
        <end position="789"/>
    </location>
</feature>
<dbReference type="Pfam" id="PF05904">
    <property type="entry name" value="DUF863"/>
    <property type="match status" value="2"/>
</dbReference>
<gene>
    <name evidence="2" type="ORF">POM88_039010</name>
</gene>
<reference evidence="2" key="2">
    <citation type="submission" date="2023-05" db="EMBL/GenBank/DDBJ databases">
        <authorList>
            <person name="Schelkunov M.I."/>
        </authorList>
    </citation>
    <scope>NUCLEOTIDE SEQUENCE</scope>
    <source>
        <strain evidence="2">Hsosn_3</strain>
        <tissue evidence="2">Leaf</tissue>
    </source>
</reference>
<name>A0AAD8HBT0_9APIA</name>
<accession>A0AAD8HBT0</accession>
<dbReference type="PANTHER" id="PTHR33167:SF18">
    <property type="entry name" value="GB|AAF67766.1"/>
    <property type="match status" value="1"/>
</dbReference>
<evidence type="ECO:0000256" key="1">
    <source>
        <dbReference type="SAM" id="MobiDB-lite"/>
    </source>
</evidence>
<feature type="compositionally biased region" description="Basic and acidic residues" evidence="1">
    <location>
        <begin position="726"/>
        <end position="743"/>
    </location>
</feature>
<organism evidence="2 3">
    <name type="scientific">Heracleum sosnowskyi</name>
    <dbReference type="NCBI Taxonomy" id="360622"/>
    <lineage>
        <taxon>Eukaryota</taxon>
        <taxon>Viridiplantae</taxon>
        <taxon>Streptophyta</taxon>
        <taxon>Embryophyta</taxon>
        <taxon>Tracheophyta</taxon>
        <taxon>Spermatophyta</taxon>
        <taxon>Magnoliopsida</taxon>
        <taxon>eudicotyledons</taxon>
        <taxon>Gunneridae</taxon>
        <taxon>Pentapetalae</taxon>
        <taxon>asterids</taxon>
        <taxon>campanulids</taxon>
        <taxon>Apiales</taxon>
        <taxon>Apiaceae</taxon>
        <taxon>Apioideae</taxon>
        <taxon>apioid superclade</taxon>
        <taxon>Tordylieae</taxon>
        <taxon>Tordyliinae</taxon>
        <taxon>Heracleum</taxon>
    </lineage>
</organism>
<feature type="region of interest" description="Disordered" evidence="1">
    <location>
        <begin position="571"/>
        <end position="601"/>
    </location>
</feature>
<dbReference type="EMBL" id="JAUIZM010000009">
    <property type="protein sequence ID" value="KAK1363449.1"/>
    <property type="molecule type" value="Genomic_DNA"/>
</dbReference>